<name>A0ABT7I5Z0_9BACT</name>
<protein>
    <submittedName>
        <fullName evidence="1">Uncharacterized protein</fullName>
    </submittedName>
</protein>
<organism evidence="1 2">
    <name type="scientific">Campylobacter felis</name>
    <dbReference type="NCBI Taxonomy" id="2974565"/>
    <lineage>
        <taxon>Bacteria</taxon>
        <taxon>Pseudomonadati</taxon>
        <taxon>Campylobacterota</taxon>
        <taxon>Epsilonproteobacteria</taxon>
        <taxon>Campylobacterales</taxon>
        <taxon>Campylobacteraceae</taxon>
        <taxon>Campylobacter</taxon>
    </lineage>
</organism>
<accession>A0ABT7I5Z0</accession>
<keyword evidence="2" id="KW-1185">Reference proteome</keyword>
<proteinExistence type="predicted"/>
<dbReference type="RefSeq" id="WP_270977988.1">
    <property type="nucleotide sequence ID" value="NZ_JANURU010000026.1"/>
</dbReference>
<comment type="caution">
    <text evidence="1">The sequence shown here is derived from an EMBL/GenBank/DDBJ whole genome shotgun (WGS) entry which is preliminary data.</text>
</comment>
<reference evidence="1" key="2">
    <citation type="journal article" date="2023" name="Microorganisms">
        <title>Isolation and Genomic Characteristics of Cat-Borne Campylobacter felis sp. nov. and Sheep-Borne Campylobacter ovis sp. nov.</title>
        <authorList>
            <person name="Wang H."/>
            <person name="Li Y."/>
            <person name="Gu Y."/>
            <person name="Zhou G."/>
            <person name="Chen X."/>
            <person name="Zhang X."/>
            <person name="Shao Z."/>
            <person name="Zhang J."/>
            <person name="Zhang M."/>
        </authorList>
    </citation>
    <scope>NUCLEOTIDE SEQUENCE</scope>
    <source>
        <strain evidence="1">XJK33-1</strain>
    </source>
</reference>
<sequence length="129" mass="14743">MPILDIRAGEGALRSANHAIANLQNARALRSKNIENAFHTFGNALHKHKSLEEQIKINELMQKEREQNIESGAEDLKEKRRFNAWLDANFTPQSTGEKVNFKALVKIQEPLNEPKKPSIMLEFANLLKR</sequence>
<reference evidence="1" key="1">
    <citation type="submission" date="2022-08" db="EMBL/GenBank/DDBJ databases">
        <authorList>
            <person name="Wang H."/>
        </authorList>
    </citation>
    <scope>NUCLEOTIDE SEQUENCE</scope>
    <source>
        <strain evidence="1">XJK33-1</strain>
    </source>
</reference>
<dbReference type="Proteomes" id="UP001176223">
    <property type="component" value="Unassembled WGS sequence"/>
</dbReference>
<dbReference type="EMBL" id="JANURU010000026">
    <property type="protein sequence ID" value="MDL0147654.1"/>
    <property type="molecule type" value="Genomic_DNA"/>
</dbReference>
<evidence type="ECO:0000313" key="2">
    <source>
        <dbReference type="Proteomes" id="UP001176223"/>
    </source>
</evidence>
<evidence type="ECO:0000313" key="1">
    <source>
        <dbReference type="EMBL" id="MDL0147654.1"/>
    </source>
</evidence>
<gene>
    <name evidence="1" type="ORF">NYG95_08580</name>
</gene>